<keyword evidence="2" id="KW-1185">Reference proteome</keyword>
<dbReference type="EMBL" id="UZAL01029672">
    <property type="protein sequence ID" value="VDP49649.1"/>
    <property type="molecule type" value="Genomic_DNA"/>
</dbReference>
<dbReference type="PANTHER" id="PTHR47027">
    <property type="entry name" value="REVERSE TRANSCRIPTASE DOMAIN-CONTAINING PROTEIN"/>
    <property type="match status" value="1"/>
</dbReference>
<dbReference type="InterPro" id="IPR045609">
    <property type="entry name" value="DUF6451"/>
</dbReference>
<protein>
    <submittedName>
        <fullName evidence="1">Uncharacterized protein</fullName>
    </submittedName>
</protein>
<dbReference type="Pfam" id="PF20049">
    <property type="entry name" value="DUF6451"/>
    <property type="match status" value="1"/>
</dbReference>
<accession>A0A183P4V8</accession>
<dbReference type="Proteomes" id="UP000269396">
    <property type="component" value="Unassembled WGS sequence"/>
</dbReference>
<name>A0A183P4V8_9TREM</name>
<evidence type="ECO:0000313" key="2">
    <source>
        <dbReference type="Proteomes" id="UP000269396"/>
    </source>
</evidence>
<sequence>MQEKMSSVTAASALVDLNIHKVKSKILRYSTTCTIRITLDGEDLEDVKSLTYLGSIIDERSGSDAHMKARMGKVRTAYLQLKNIRNSKQLSTNTKVRIFNTNVKTALLYMVNLGELRKLSSSRFKCLLGVIYAKYLGPVGQTLLTTTYCGSTQSRSKRREKSGRSAGSG</sequence>
<reference evidence="1 2" key="1">
    <citation type="submission" date="2018-11" db="EMBL/GenBank/DDBJ databases">
        <authorList>
            <consortium name="Pathogen Informatics"/>
        </authorList>
    </citation>
    <scope>NUCLEOTIDE SEQUENCE [LARGE SCALE GENOMIC DNA]</scope>
    <source>
        <strain>Denwood</strain>
        <strain evidence="2">Zambia</strain>
    </source>
</reference>
<evidence type="ECO:0000313" key="1">
    <source>
        <dbReference type="EMBL" id="VDP49649.1"/>
    </source>
</evidence>
<gene>
    <name evidence="1" type="ORF">SMTD_LOCUS9394</name>
</gene>
<organism evidence="1 2">
    <name type="scientific">Schistosoma mattheei</name>
    <dbReference type="NCBI Taxonomy" id="31246"/>
    <lineage>
        <taxon>Eukaryota</taxon>
        <taxon>Metazoa</taxon>
        <taxon>Spiralia</taxon>
        <taxon>Lophotrochozoa</taxon>
        <taxon>Platyhelminthes</taxon>
        <taxon>Trematoda</taxon>
        <taxon>Digenea</taxon>
        <taxon>Strigeidida</taxon>
        <taxon>Schistosomatoidea</taxon>
        <taxon>Schistosomatidae</taxon>
        <taxon>Schistosoma</taxon>
    </lineage>
</organism>
<dbReference type="PANTHER" id="PTHR47027:SF25">
    <property type="entry name" value="REVERSE TRANSCRIPTASE DOMAIN-CONTAINING PROTEIN"/>
    <property type="match status" value="1"/>
</dbReference>
<dbReference type="AlphaFoldDB" id="A0A183P4V8"/>
<proteinExistence type="predicted"/>